<sequence length="158" mass="18596">MDGRVNALIARMDAAEIRSEERERRMDEKFDAFCKRFEERNKLFDEQLKEQNKLFDGQLQEQNKRFDERWTEQDKRFGERYTAQNERFDMFIQRADAALERTSHLTTHLWMAASTIIIAVCGMVVGAYYAAQSSHLGMTQTVISAFQQGQQTPIRMKD</sequence>
<protein>
    <submittedName>
        <fullName evidence="3">Uncharacterized protein</fullName>
    </submittedName>
</protein>
<feature type="transmembrane region" description="Helical" evidence="2">
    <location>
        <begin position="109"/>
        <end position="131"/>
    </location>
</feature>
<dbReference type="AlphaFoldDB" id="A0A3D8JZL8"/>
<accession>A0A3D8JZL8</accession>
<name>A0A3D8JZL8_9BURK</name>
<gene>
    <name evidence="3" type="ORF">DWV00_16410</name>
</gene>
<evidence type="ECO:0000313" key="4">
    <source>
        <dbReference type="Proteomes" id="UP000256838"/>
    </source>
</evidence>
<evidence type="ECO:0000256" key="1">
    <source>
        <dbReference type="SAM" id="Coils"/>
    </source>
</evidence>
<feature type="coiled-coil region" evidence="1">
    <location>
        <begin position="5"/>
        <end position="54"/>
    </location>
</feature>
<keyword evidence="1" id="KW-0175">Coiled coil</keyword>
<keyword evidence="2" id="KW-0812">Transmembrane</keyword>
<keyword evidence="2" id="KW-0472">Membrane</keyword>
<dbReference type="EMBL" id="QRGA01000008">
    <property type="protein sequence ID" value="RDU98096.1"/>
    <property type="molecule type" value="Genomic_DNA"/>
</dbReference>
<keyword evidence="2" id="KW-1133">Transmembrane helix</keyword>
<dbReference type="Proteomes" id="UP000256838">
    <property type="component" value="Unassembled WGS sequence"/>
</dbReference>
<organism evidence="3 4">
    <name type="scientific">Trinickia dinghuensis</name>
    <dbReference type="NCBI Taxonomy" id="2291023"/>
    <lineage>
        <taxon>Bacteria</taxon>
        <taxon>Pseudomonadati</taxon>
        <taxon>Pseudomonadota</taxon>
        <taxon>Betaproteobacteria</taxon>
        <taxon>Burkholderiales</taxon>
        <taxon>Burkholderiaceae</taxon>
        <taxon>Trinickia</taxon>
    </lineage>
</organism>
<evidence type="ECO:0000256" key="2">
    <source>
        <dbReference type="SAM" id="Phobius"/>
    </source>
</evidence>
<dbReference type="RefSeq" id="WP_115534623.1">
    <property type="nucleotide sequence ID" value="NZ_QRGA01000008.1"/>
</dbReference>
<proteinExistence type="predicted"/>
<evidence type="ECO:0000313" key="3">
    <source>
        <dbReference type="EMBL" id="RDU98096.1"/>
    </source>
</evidence>
<comment type="caution">
    <text evidence="3">The sequence shown here is derived from an EMBL/GenBank/DDBJ whole genome shotgun (WGS) entry which is preliminary data.</text>
</comment>
<dbReference type="OrthoDB" id="8780950at2"/>
<reference evidence="3 4" key="1">
    <citation type="submission" date="2018-08" db="EMBL/GenBank/DDBJ databases">
        <title>Paraburkholderia sp. DHOM06 isolated from forest soil.</title>
        <authorList>
            <person name="Gao Z.-H."/>
            <person name="Qiu L.-H."/>
        </authorList>
    </citation>
    <scope>NUCLEOTIDE SEQUENCE [LARGE SCALE GENOMIC DNA]</scope>
    <source>
        <strain evidence="3 4">DHOM06</strain>
    </source>
</reference>
<keyword evidence="4" id="KW-1185">Reference proteome</keyword>